<reference evidence="5 6" key="1">
    <citation type="submission" date="2018-11" db="EMBL/GenBank/DDBJ databases">
        <title>Genome sequencing of Paenibacillus sp. KCOM 3021 (= ChDC PVNT-B20).</title>
        <authorList>
            <person name="Kook J.-K."/>
            <person name="Park S.-N."/>
            <person name="Lim Y.K."/>
        </authorList>
    </citation>
    <scope>NUCLEOTIDE SEQUENCE [LARGE SCALE GENOMIC DNA]</scope>
    <source>
        <strain evidence="5 6">KCOM 3021</strain>
    </source>
</reference>
<keyword evidence="2" id="KW-0472">Membrane</keyword>
<feature type="compositionally biased region" description="Polar residues" evidence="1">
    <location>
        <begin position="238"/>
        <end position="247"/>
    </location>
</feature>
<feature type="compositionally biased region" description="Polar residues" evidence="1">
    <location>
        <begin position="271"/>
        <end position="280"/>
    </location>
</feature>
<evidence type="ECO:0000313" key="5">
    <source>
        <dbReference type="EMBL" id="RRJ54976.1"/>
    </source>
</evidence>
<dbReference type="InterPro" id="IPR007621">
    <property type="entry name" value="TPM_dom"/>
</dbReference>
<organism evidence="5 6">
    <name type="scientific">Paenibacillus oralis</name>
    <dbReference type="NCBI Taxonomy" id="2490856"/>
    <lineage>
        <taxon>Bacteria</taxon>
        <taxon>Bacillati</taxon>
        <taxon>Bacillota</taxon>
        <taxon>Bacilli</taxon>
        <taxon>Bacillales</taxon>
        <taxon>Paenibacillaceae</taxon>
        <taxon>Paenibacillus</taxon>
    </lineage>
</organism>
<dbReference type="AlphaFoldDB" id="A0A3P3TAA3"/>
<keyword evidence="2" id="KW-1133">Transmembrane helix</keyword>
<dbReference type="PANTHER" id="PTHR30373">
    <property type="entry name" value="UPF0603 PROTEIN YGCG"/>
    <property type="match status" value="1"/>
</dbReference>
<accession>A0A3P3TAA3</accession>
<keyword evidence="3" id="KW-0732">Signal</keyword>
<feature type="transmembrane region" description="Helical" evidence="2">
    <location>
        <begin position="196"/>
        <end position="216"/>
    </location>
</feature>
<evidence type="ECO:0000259" key="4">
    <source>
        <dbReference type="Pfam" id="PF04536"/>
    </source>
</evidence>
<dbReference type="Gene3D" id="3.10.310.50">
    <property type="match status" value="1"/>
</dbReference>
<keyword evidence="6" id="KW-1185">Reference proteome</keyword>
<dbReference type="OrthoDB" id="2510095at2"/>
<feature type="compositionally biased region" description="Basic and acidic residues" evidence="1">
    <location>
        <begin position="295"/>
        <end position="319"/>
    </location>
</feature>
<protein>
    <submittedName>
        <fullName evidence="5">TPM domain-containing protein</fullName>
    </submittedName>
</protein>
<name>A0A3P3TAA3_9BACL</name>
<sequence>MNKITVVLFLFFLIISTPMTALASVPEKKDYVQDMAHIFPNEKIDEINSIAHQEDSNITFYILTIDTLNGQNSAQYAAEVFNSWGLNNDEALILISKQDHRIEVNYRNTAYLSNVNLPQEYDNKENPNETTLEKLIRMHFVSYAQNEDFSAGVMDFMNTFRNLNTLKVANKEQNKESSSPKKDKEEDSSKFLLTPLYFLGSFLVLTSVTSVGYQILRRIFGDDINGSTDRRRTEQNSRQESTQTTRPRSQRPVSVADALENMLNNNTTTTESTQPVTQRRTNTDDSESNTGLRVIRVDNNEKNQHKSVDNPEAKRIIRR</sequence>
<feature type="chain" id="PRO_5018014008" evidence="3">
    <location>
        <begin position="24"/>
        <end position="319"/>
    </location>
</feature>
<keyword evidence="2" id="KW-0812">Transmembrane</keyword>
<feature type="signal peptide" evidence="3">
    <location>
        <begin position="1"/>
        <end position="23"/>
    </location>
</feature>
<dbReference type="RefSeq" id="WP_128636069.1">
    <property type="nucleotide sequence ID" value="NZ_RRCN01000002.1"/>
</dbReference>
<feature type="domain" description="TPM" evidence="4">
    <location>
        <begin position="32"/>
        <end position="158"/>
    </location>
</feature>
<dbReference type="Pfam" id="PF04536">
    <property type="entry name" value="TPM_phosphatase"/>
    <property type="match status" value="1"/>
</dbReference>
<comment type="caution">
    <text evidence="5">The sequence shown here is derived from an EMBL/GenBank/DDBJ whole genome shotgun (WGS) entry which is preliminary data.</text>
</comment>
<feature type="region of interest" description="Disordered" evidence="1">
    <location>
        <begin position="224"/>
        <end position="319"/>
    </location>
</feature>
<dbReference type="Proteomes" id="UP000267017">
    <property type="component" value="Unassembled WGS sequence"/>
</dbReference>
<evidence type="ECO:0000313" key="6">
    <source>
        <dbReference type="Proteomes" id="UP000267017"/>
    </source>
</evidence>
<dbReference type="PANTHER" id="PTHR30373:SF2">
    <property type="entry name" value="UPF0603 PROTEIN YGCG"/>
    <property type="match status" value="1"/>
</dbReference>
<gene>
    <name evidence="5" type="ORF">EHV15_36010</name>
</gene>
<evidence type="ECO:0000256" key="1">
    <source>
        <dbReference type="SAM" id="MobiDB-lite"/>
    </source>
</evidence>
<proteinExistence type="predicted"/>
<feature type="compositionally biased region" description="Basic and acidic residues" evidence="1">
    <location>
        <begin position="228"/>
        <end position="237"/>
    </location>
</feature>
<evidence type="ECO:0000256" key="3">
    <source>
        <dbReference type="SAM" id="SignalP"/>
    </source>
</evidence>
<dbReference type="EMBL" id="RRCN01000002">
    <property type="protein sequence ID" value="RRJ54976.1"/>
    <property type="molecule type" value="Genomic_DNA"/>
</dbReference>
<evidence type="ECO:0000256" key="2">
    <source>
        <dbReference type="SAM" id="Phobius"/>
    </source>
</evidence>